<accession>A0A3B0V4K0</accession>
<dbReference type="Gene3D" id="3.40.50.300">
    <property type="entry name" value="P-loop containing nucleotide triphosphate hydrolases"/>
    <property type="match status" value="2"/>
</dbReference>
<reference evidence="2" key="1">
    <citation type="submission" date="2018-06" db="EMBL/GenBank/DDBJ databases">
        <authorList>
            <person name="Zhirakovskaya E."/>
        </authorList>
    </citation>
    <scope>NUCLEOTIDE SEQUENCE</scope>
</reference>
<dbReference type="SUPFAM" id="SSF52540">
    <property type="entry name" value="P-loop containing nucleoside triphosphate hydrolases"/>
    <property type="match status" value="1"/>
</dbReference>
<keyword evidence="2" id="KW-0436">Ligase</keyword>
<feature type="non-terminal residue" evidence="2">
    <location>
        <position position="193"/>
    </location>
</feature>
<proteinExistence type="predicted"/>
<dbReference type="CDD" id="cd05388">
    <property type="entry name" value="CobB_N"/>
    <property type="match status" value="1"/>
</dbReference>
<dbReference type="NCBIfam" id="NF002204">
    <property type="entry name" value="PRK01077.1"/>
    <property type="match status" value="1"/>
</dbReference>
<evidence type="ECO:0000313" key="2">
    <source>
        <dbReference type="EMBL" id="VAW35830.1"/>
    </source>
</evidence>
<feature type="domain" description="CobQ/CobB/MinD/ParA nucleotide binding" evidence="1">
    <location>
        <begin position="8"/>
        <end position="187"/>
    </location>
</feature>
<evidence type="ECO:0000259" key="1">
    <source>
        <dbReference type="Pfam" id="PF01656"/>
    </source>
</evidence>
<dbReference type="InterPro" id="IPR004484">
    <property type="entry name" value="CbiA/CobB_synth"/>
</dbReference>
<dbReference type="PANTHER" id="PTHR43873:SF1">
    <property type="entry name" value="COBYRINATE A,C-DIAMIDE SYNTHASE"/>
    <property type="match status" value="1"/>
</dbReference>
<protein>
    <submittedName>
        <fullName evidence="2">Cobyrinic acid a,c-diamide synthetase</fullName>
        <ecNumber evidence="2">6.3.5.11</ecNumber>
    </submittedName>
</protein>
<dbReference type="PANTHER" id="PTHR43873">
    <property type="entry name" value="COBYRINATE A,C-DIAMIDE SYNTHASE"/>
    <property type="match status" value="1"/>
</dbReference>
<dbReference type="InterPro" id="IPR027417">
    <property type="entry name" value="P-loop_NTPase"/>
</dbReference>
<name>A0A3B0V4K0_9ZZZZ</name>
<dbReference type="EMBL" id="UOEX01000141">
    <property type="protein sequence ID" value="VAW35830.1"/>
    <property type="molecule type" value="Genomic_DNA"/>
</dbReference>
<dbReference type="Pfam" id="PF01656">
    <property type="entry name" value="CbiA"/>
    <property type="match status" value="1"/>
</dbReference>
<organism evidence="2">
    <name type="scientific">hydrothermal vent metagenome</name>
    <dbReference type="NCBI Taxonomy" id="652676"/>
    <lineage>
        <taxon>unclassified sequences</taxon>
        <taxon>metagenomes</taxon>
        <taxon>ecological metagenomes</taxon>
    </lineage>
</organism>
<sequence length="193" mass="20832">MNRRHGFIIAATHSGAGKTTITLGILAALKQRGMVVQPFKCGPDFIDPTLHQMVCGRVSRNLDLKMCGPDFVRSSFIKHGRDAEALVVEGVMGLFDGGESSSAALARTLNLPVVLVVDTRSCAESIAAVVKGFETLDQKINLAGVILNRVGSPRHRQLLVDAIKRHCRTKVLGSIHREAAFSIPERHLGLTMG</sequence>
<dbReference type="AlphaFoldDB" id="A0A3B0V4K0"/>
<dbReference type="GO" id="GO:0042242">
    <property type="term" value="F:cobyrinic acid a,c-diamide synthase activity"/>
    <property type="evidence" value="ECO:0007669"/>
    <property type="project" value="UniProtKB-EC"/>
</dbReference>
<dbReference type="EC" id="6.3.5.11" evidence="2"/>
<gene>
    <name evidence="2" type="ORF">MNBD_DELTA03-1846</name>
</gene>
<dbReference type="InterPro" id="IPR002586">
    <property type="entry name" value="CobQ/CobB/MinD/ParA_Nub-bd_dom"/>
</dbReference>